<evidence type="ECO:0000256" key="1">
    <source>
        <dbReference type="SAM" id="MobiDB-lite"/>
    </source>
</evidence>
<sequence length="59" mass="6228">MPKSIAFFFTGSVSAYCIALQSFSPVNDDHGHAVGPTPISATTNPQKNWSKMNGTITVG</sequence>
<dbReference type="Proteomes" id="UP000054560">
    <property type="component" value="Unassembled WGS sequence"/>
</dbReference>
<name>A0A0L0EZF0_9EUKA</name>
<feature type="non-terminal residue" evidence="3">
    <location>
        <position position="59"/>
    </location>
</feature>
<organism evidence="3 4">
    <name type="scientific">Sphaeroforma arctica JP610</name>
    <dbReference type="NCBI Taxonomy" id="667725"/>
    <lineage>
        <taxon>Eukaryota</taxon>
        <taxon>Ichthyosporea</taxon>
        <taxon>Ichthyophonida</taxon>
        <taxon>Sphaeroforma</taxon>
    </lineage>
</organism>
<dbReference type="GeneID" id="25918110"/>
<evidence type="ECO:0000313" key="3">
    <source>
        <dbReference type="EMBL" id="KNC69875.1"/>
    </source>
</evidence>
<feature type="region of interest" description="Disordered" evidence="1">
    <location>
        <begin position="34"/>
        <end position="59"/>
    </location>
</feature>
<feature type="compositionally biased region" description="Polar residues" evidence="1">
    <location>
        <begin position="39"/>
        <end position="59"/>
    </location>
</feature>
<dbReference type="AlphaFoldDB" id="A0A0L0EZF0"/>
<protein>
    <submittedName>
        <fullName evidence="3">Uncharacterized protein</fullName>
    </submittedName>
</protein>
<feature type="signal peptide" evidence="2">
    <location>
        <begin position="1"/>
        <end position="15"/>
    </location>
</feature>
<evidence type="ECO:0000313" key="4">
    <source>
        <dbReference type="Proteomes" id="UP000054560"/>
    </source>
</evidence>
<dbReference type="EMBL" id="KQ252973">
    <property type="protein sequence ID" value="KNC69875.1"/>
    <property type="molecule type" value="Genomic_DNA"/>
</dbReference>
<proteinExistence type="predicted"/>
<dbReference type="RefSeq" id="XP_014143777.1">
    <property type="nucleotide sequence ID" value="XM_014288302.1"/>
</dbReference>
<evidence type="ECO:0000256" key="2">
    <source>
        <dbReference type="SAM" id="SignalP"/>
    </source>
</evidence>
<accession>A0A0L0EZF0</accession>
<keyword evidence="2" id="KW-0732">Signal</keyword>
<keyword evidence="4" id="KW-1185">Reference proteome</keyword>
<reference evidence="3 4" key="1">
    <citation type="submission" date="2011-02" db="EMBL/GenBank/DDBJ databases">
        <title>The Genome Sequence of Sphaeroforma arctica JP610.</title>
        <authorList>
            <consortium name="The Broad Institute Genome Sequencing Platform"/>
            <person name="Russ C."/>
            <person name="Cuomo C."/>
            <person name="Young S.K."/>
            <person name="Zeng Q."/>
            <person name="Gargeya S."/>
            <person name="Alvarado L."/>
            <person name="Berlin A."/>
            <person name="Chapman S.B."/>
            <person name="Chen Z."/>
            <person name="Freedman E."/>
            <person name="Gellesch M."/>
            <person name="Goldberg J."/>
            <person name="Griggs A."/>
            <person name="Gujja S."/>
            <person name="Heilman E."/>
            <person name="Heiman D."/>
            <person name="Howarth C."/>
            <person name="Mehta T."/>
            <person name="Neiman D."/>
            <person name="Pearson M."/>
            <person name="Roberts A."/>
            <person name="Saif S."/>
            <person name="Shea T."/>
            <person name="Shenoy N."/>
            <person name="Sisk P."/>
            <person name="Stolte C."/>
            <person name="Sykes S."/>
            <person name="White J."/>
            <person name="Yandava C."/>
            <person name="Burger G."/>
            <person name="Gray M.W."/>
            <person name="Holland P.W.H."/>
            <person name="King N."/>
            <person name="Lang F.B.F."/>
            <person name="Roger A.J."/>
            <person name="Ruiz-Trillo I."/>
            <person name="Haas B."/>
            <person name="Nusbaum C."/>
            <person name="Birren B."/>
        </authorList>
    </citation>
    <scope>NUCLEOTIDE SEQUENCE [LARGE SCALE GENOMIC DNA]</scope>
    <source>
        <strain evidence="3 4">JP610</strain>
    </source>
</reference>
<gene>
    <name evidence="3" type="ORF">SARC_17606</name>
</gene>
<feature type="chain" id="PRO_5013062609" evidence="2">
    <location>
        <begin position="16"/>
        <end position="59"/>
    </location>
</feature>